<feature type="transmembrane region" description="Helical" evidence="1">
    <location>
        <begin position="135"/>
        <end position="156"/>
    </location>
</feature>
<keyword evidence="1" id="KW-0812">Transmembrane</keyword>
<comment type="caution">
    <text evidence="2">The sequence shown here is derived from an EMBL/GenBank/DDBJ whole genome shotgun (WGS) entry which is preliminary data.</text>
</comment>
<evidence type="ECO:0000313" key="3">
    <source>
        <dbReference type="Proteomes" id="UP001142078"/>
    </source>
</evidence>
<keyword evidence="1" id="KW-1133">Transmembrane helix</keyword>
<feature type="transmembrane region" description="Helical" evidence="1">
    <location>
        <begin position="105"/>
        <end position="123"/>
    </location>
</feature>
<dbReference type="EMBL" id="JANJZL010000001">
    <property type="protein sequence ID" value="MCR2042971.1"/>
    <property type="molecule type" value="Genomic_DNA"/>
</dbReference>
<feature type="transmembrane region" description="Helical" evidence="1">
    <location>
        <begin position="12"/>
        <end position="36"/>
    </location>
</feature>
<organism evidence="2 3">
    <name type="scientific">Anaerosalibacter massiliensis</name>
    <dbReference type="NCBI Taxonomy" id="1347392"/>
    <lineage>
        <taxon>Bacteria</taxon>
        <taxon>Bacillati</taxon>
        <taxon>Bacillota</taxon>
        <taxon>Tissierellia</taxon>
        <taxon>Tissierellales</taxon>
        <taxon>Sporanaerobacteraceae</taxon>
        <taxon>Anaerosalibacter</taxon>
    </lineage>
</organism>
<feature type="transmembrane region" description="Helical" evidence="1">
    <location>
        <begin position="42"/>
        <end position="61"/>
    </location>
</feature>
<dbReference type="AlphaFoldDB" id="A0A9X2MG65"/>
<protein>
    <submittedName>
        <fullName evidence="2">Uncharacterized protein</fullName>
    </submittedName>
</protein>
<evidence type="ECO:0000256" key="1">
    <source>
        <dbReference type="SAM" id="Phobius"/>
    </source>
</evidence>
<name>A0A9X2MG65_9FIRM</name>
<accession>A0A9X2MG65</accession>
<keyword evidence="3" id="KW-1185">Reference proteome</keyword>
<dbReference type="Proteomes" id="UP001142078">
    <property type="component" value="Unassembled WGS sequence"/>
</dbReference>
<proteinExistence type="predicted"/>
<feature type="transmembrane region" description="Helical" evidence="1">
    <location>
        <begin position="81"/>
        <end position="99"/>
    </location>
</feature>
<evidence type="ECO:0000313" key="2">
    <source>
        <dbReference type="EMBL" id="MCR2042971.1"/>
    </source>
</evidence>
<sequence>MNYEITKKERIARIVSILTVVPLVALFTITLLYINFKEDFQGFFWYFYSILFLTILPISAYPLKYILPSYRNSGRGGERKLAFILAILGYVLGSFFVFILKGSLIVKKIFSVYFTSGIILTFANKSLKFKASGHACGVSGPITLLYHFLGIQFYFYI</sequence>
<keyword evidence="1" id="KW-0472">Membrane</keyword>
<reference evidence="2" key="1">
    <citation type="submission" date="2022-07" db="EMBL/GenBank/DDBJ databases">
        <title>Enhanced cultured diversity of the mouse gut microbiota enables custom-made synthetic communities.</title>
        <authorList>
            <person name="Afrizal A."/>
        </authorList>
    </citation>
    <scope>NUCLEOTIDE SEQUENCE</scope>
    <source>
        <strain evidence="2">DSM 29482</strain>
    </source>
</reference>
<gene>
    <name evidence="2" type="ORF">NSA23_02450</name>
</gene>
<dbReference type="RefSeq" id="WP_257490091.1">
    <property type="nucleotide sequence ID" value="NZ_JANJZL010000001.1"/>
</dbReference>